<keyword evidence="3 5" id="KW-1133">Transmembrane helix</keyword>
<proteinExistence type="predicted"/>
<feature type="transmembrane region" description="Helical" evidence="5">
    <location>
        <begin position="372"/>
        <end position="399"/>
    </location>
</feature>
<keyword evidence="4 5" id="KW-0472">Membrane</keyword>
<dbReference type="PANTHER" id="PTHR42718:SF35">
    <property type="entry name" value="BLL0718 PROTEIN"/>
    <property type="match status" value="1"/>
</dbReference>
<reference evidence="7 8" key="1">
    <citation type="submission" date="2016-11" db="EMBL/GenBank/DDBJ databases">
        <authorList>
            <person name="Jaros S."/>
            <person name="Januszkiewicz K."/>
            <person name="Wedrychowicz H."/>
        </authorList>
    </citation>
    <scope>NUCLEOTIDE SEQUENCE [LARGE SCALE GENOMIC DNA]</scope>
    <source>
        <strain evidence="7 8">DSM 46144</strain>
    </source>
</reference>
<dbReference type="Gene3D" id="1.20.1250.20">
    <property type="entry name" value="MFS general substrate transporter like domains"/>
    <property type="match status" value="2"/>
</dbReference>
<evidence type="ECO:0000256" key="4">
    <source>
        <dbReference type="ARBA" id="ARBA00023136"/>
    </source>
</evidence>
<dbReference type="EMBL" id="FRCS01000011">
    <property type="protein sequence ID" value="SHN44947.1"/>
    <property type="molecule type" value="Genomic_DNA"/>
</dbReference>
<sequence>MTTQSPPQATSVGSTGTARFALLLVALIWPAQLLTAAGVATGMTSAAIAQHFQTTQIAWFGLAYTIVATVLTPVVARLGDRYGKKRVMLAITAIGLVGDLLVVLSPAYPGVLVGRALAGCYGPIAALAFAAARDIFPPKRVGLASSLIGSSLGLTVALVPLLSGYLLDWFGFRGPLWFVVAGIVVAFALLTTLPDMPGHPTGQRFDVLGSVLLGAATVSLVYGLGQGTAWGWDSPRILGLFAVTVLATVAFVIVERRTADPVVDLRMLTRRNVATVLGGTGLMQGTLYSVATVLTLLALFPAIPGVSAGLGWSGTKIALVTLAGQSLLFATGFLVGKMSARWDPRKPWWAGAAITIAGLLSYAFLHHTIAQIAFSAIVLGLGSGLAIGAVPLLILGSVSPEEQGMANGMNILINGLINAITAQLIFVVMARSGVVLKGTQFYSDASFRDAYLLSAGLAAVALLITLAIPRVLKTSEIHSGGQ</sequence>
<dbReference type="Pfam" id="PF07690">
    <property type="entry name" value="MFS_1"/>
    <property type="match status" value="1"/>
</dbReference>
<dbReference type="SUPFAM" id="SSF103473">
    <property type="entry name" value="MFS general substrate transporter"/>
    <property type="match status" value="1"/>
</dbReference>
<feature type="transmembrane region" description="Helical" evidence="5">
    <location>
        <begin position="237"/>
        <end position="254"/>
    </location>
</feature>
<feature type="transmembrane region" description="Helical" evidence="5">
    <location>
        <begin position="317"/>
        <end position="336"/>
    </location>
</feature>
<dbReference type="GO" id="GO:0005886">
    <property type="term" value="C:plasma membrane"/>
    <property type="evidence" value="ECO:0007669"/>
    <property type="project" value="UniProtKB-SubCell"/>
</dbReference>
<dbReference type="InterPro" id="IPR036259">
    <property type="entry name" value="MFS_trans_sf"/>
</dbReference>
<gene>
    <name evidence="7" type="ORF">SAMN05443668_11128</name>
</gene>
<feature type="transmembrane region" description="Helical" evidence="5">
    <location>
        <begin position="275"/>
        <end position="297"/>
    </location>
</feature>
<evidence type="ECO:0000313" key="7">
    <source>
        <dbReference type="EMBL" id="SHN44947.1"/>
    </source>
</evidence>
<evidence type="ECO:0000256" key="3">
    <source>
        <dbReference type="ARBA" id="ARBA00022989"/>
    </source>
</evidence>
<dbReference type="OrthoDB" id="8878955at2"/>
<organism evidence="7 8">
    <name type="scientific">Cryptosporangium aurantiacum</name>
    <dbReference type="NCBI Taxonomy" id="134849"/>
    <lineage>
        <taxon>Bacteria</taxon>
        <taxon>Bacillati</taxon>
        <taxon>Actinomycetota</taxon>
        <taxon>Actinomycetes</taxon>
        <taxon>Cryptosporangiales</taxon>
        <taxon>Cryptosporangiaceae</taxon>
        <taxon>Cryptosporangium</taxon>
    </lineage>
</organism>
<protein>
    <submittedName>
        <fullName evidence="7">Major Facilitator Superfamily protein</fullName>
    </submittedName>
</protein>
<dbReference type="RefSeq" id="WP_073261652.1">
    <property type="nucleotide sequence ID" value="NZ_FRCS01000011.1"/>
</dbReference>
<evidence type="ECO:0000259" key="6">
    <source>
        <dbReference type="PROSITE" id="PS50850"/>
    </source>
</evidence>
<feature type="transmembrane region" description="Helical" evidence="5">
    <location>
        <begin position="112"/>
        <end position="131"/>
    </location>
</feature>
<name>A0A1M7RF79_9ACTN</name>
<dbReference type="PROSITE" id="PS50850">
    <property type="entry name" value="MFS"/>
    <property type="match status" value="1"/>
</dbReference>
<evidence type="ECO:0000256" key="5">
    <source>
        <dbReference type="SAM" id="Phobius"/>
    </source>
</evidence>
<dbReference type="Proteomes" id="UP000184440">
    <property type="component" value="Unassembled WGS sequence"/>
</dbReference>
<evidence type="ECO:0000313" key="8">
    <source>
        <dbReference type="Proteomes" id="UP000184440"/>
    </source>
</evidence>
<feature type="transmembrane region" description="Helical" evidence="5">
    <location>
        <begin position="143"/>
        <end position="162"/>
    </location>
</feature>
<feature type="transmembrane region" description="Helical" evidence="5">
    <location>
        <begin position="174"/>
        <end position="193"/>
    </location>
</feature>
<feature type="transmembrane region" description="Helical" evidence="5">
    <location>
        <begin position="450"/>
        <end position="472"/>
    </location>
</feature>
<evidence type="ECO:0000256" key="1">
    <source>
        <dbReference type="ARBA" id="ARBA00004651"/>
    </source>
</evidence>
<dbReference type="InterPro" id="IPR020846">
    <property type="entry name" value="MFS_dom"/>
</dbReference>
<feature type="transmembrane region" description="Helical" evidence="5">
    <location>
        <begin position="56"/>
        <end position="75"/>
    </location>
</feature>
<dbReference type="PANTHER" id="PTHR42718">
    <property type="entry name" value="MAJOR FACILITATOR SUPERFAMILY MULTIDRUG TRANSPORTER MFSC"/>
    <property type="match status" value="1"/>
</dbReference>
<feature type="transmembrane region" description="Helical" evidence="5">
    <location>
        <begin position="411"/>
        <end position="430"/>
    </location>
</feature>
<comment type="subcellular location">
    <subcellularLocation>
        <location evidence="1">Cell membrane</location>
        <topology evidence="1">Multi-pass membrane protein</topology>
    </subcellularLocation>
</comment>
<dbReference type="STRING" id="134849.SAMN05443668_11128"/>
<accession>A0A1M7RF79</accession>
<feature type="transmembrane region" description="Helical" evidence="5">
    <location>
        <begin position="205"/>
        <end position="225"/>
    </location>
</feature>
<keyword evidence="8" id="KW-1185">Reference proteome</keyword>
<dbReference type="InterPro" id="IPR011701">
    <property type="entry name" value="MFS"/>
</dbReference>
<keyword evidence="2 5" id="KW-0812">Transmembrane</keyword>
<dbReference type="AlphaFoldDB" id="A0A1M7RF79"/>
<feature type="transmembrane region" description="Helical" evidence="5">
    <location>
        <begin position="87"/>
        <end position="106"/>
    </location>
</feature>
<feature type="transmembrane region" description="Helical" evidence="5">
    <location>
        <begin position="348"/>
        <end position="366"/>
    </location>
</feature>
<feature type="domain" description="Major facilitator superfamily (MFS) profile" evidence="6">
    <location>
        <begin position="21"/>
        <end position="473"/>
    </location>
</feature>
<evidence type="ECO:0000256" key="2">
    <source>
        <dbReference type="ARBA" id="ARBA00022692"/>
    </source>
</evidence>
<dbReference type="GO" id="GO:0022857">
    <property type="term" value="F:transmembrane transporter activity"/>
    <property type="evidence" value="ECO:0007669"/>
    <property type="project" value="InterPro"/>
</dbReference>